<dbReference type="SUPFAM" id="SSF90123">
    <property type="entry name" value="ABC transporter transmembrane region"/>
    <property type="match status" value="1"/>
</dbReference>
<dbReference type="NCBIfam" id="TIGR03375">
    <property type="entry name" value="type_I_sec_LssB"/>
    <property type="match status" value="1"/>
</dbReference>
<feature type="domain" description="ABC transmembrane type-1" evidence="11">
    <location>
        <begin position="157"/>
        <end position="435"/>
    </location>
</feature>
<dbReference type="GO" id="GO:0034040">
    <property type="term" value="F:ATPase-coupled lipid transmembrane transporter activity"/>
    <property type="evidence" value="ECO:0007669"/>
    <property type="project" value="TreeGrafter"/>
</dbReference>
<dbReference type="PROSITE" id="PS50929">
    <property type="entry name" value="ABC_TM1F"/>
    <property type="match status" value="1"/>
</dbReference>
<feature type="domain" description="ABC transporter" evidence="10">
    <location>
        <begin position="469"/>
        <end position="712"/>
    </location>
</feature>
<feature type="transmembrane region" description="Helical" evidence="9">
    <location>
        <begin position="157"/>
        <end position="179"/>
    </location>
</feature>
<dbReference type="InterPro" id="IPR036640">
    <property type="entry name" value="ABC1_TM_sf"/>
</dbReference>
<dbReference type="InterPro" id="IPR027417">
    <property type="entry name" value="P-loop_NTPase"/>
</dbReference>
<protein>
    <submittedName>
        <fullName evidence="13">Type I secretion system permease/ATPase</fullName>
    </submittedName>
</protein>
<comment type="caution">
    <text evidence="13">The sequence shown here is derived from an EMBL/GenBank/DDBJ whole genome shotgun (WGS) entry which is preliminary data.</text>
</comment>
<dbReference type="InterPro" id="IPR003439">
    <property type="entry name" value="ABC_transporter-like_ATP-bd"/>
</dbReference>
<organism evidence="13 14">
    <name type="scientific">Photobacterium swingsii</name>
    <dbReference type="NCBI Taxonomy" id="680026"/>
    <lineage>
        <taxon>Bacteria</taxon>
        <taxon>Pseudomonadati</taxon>
        <taxon>Pseudomonadota</taxon>
        <taxon>Gammaproteobacteria</taxon>
        <taxon>Vibrionales</taxon>
        <taxon>Vibrionaceae</taxon>
        <taxon>Photobacterium</taxon>
    </lineage>
</organism>
<accession>A0A2T3P9H7</accession>
<feature type="transmembrane region" description="Helical" evidence="9">
    <location>
        <begin position="380"/>
        <end position="400"/>
    </location>
</feature>
<dbReference type="Proteomes" id="UP000240481">
    <property type="component" value="Unassembled WGS sequence"/>
</dbReference>
<dbReference type="PROSITE" id="PS50990">
    <property type="entry name" value="PEPTIDASE_C39"/>
    <property type="match status" value="1"/>
</dbReference>
<evidence type="ECO:0000256" key="3">
    <source>
        <dbReference type="ARBA" id="ARBA00022475"/>
    </source>
</evidence>
<keyword evidence="4 9" id="KW-0812">Transmembrane</keyword>
<dbReference type="InterPro" id="IPR017871">
    <property type="entry name" value="ABC_transporter-like_CS"/>
</dbReference>
<dbReference type="GO" id="GO:0006508">
    <property type="term" value="P:proteolysis"/>
    <property type="evidence" value="ECO:0007669"/>
    <property type="project" value="InterPro"/>
</dbReference>
<dbReference type="Gene3D" id="1.20.1560.10">
    <property type="entry name" value="ABC transporter type 1, transmembrane domain"/>
    <property type="match status" value="1"/>
</dbReference>
<dbReference type="Gene3D" id="3.90.70.10">
    <property type="entry name" value="Cysteine proteinases"/>
    <property type="match status" value="1"/>
</dbReference>
<dbReference type="CDD" id="cd18587">
    <property type="entry name" value="ABC_6TM_LapB_like"/>
    <property type="match status" value="1"/>
</dbReference>
<keyword evidence="3" id="KW-1003">Cell membrane</keyword>
<evidence type="ECO:0000256" key="7">
    <source>
        <dbReference type="ARBA" id="ARBA00022989"/>
    </source>
</evidence>
<dbReference type="Pfam" id="PF03412">
    <property type="entry name" value="Peptidase_C39"/>
    <property type="match status" value="1"/>
</dbReference>
<dbReference type="PANTHER" id="PTHR24221">
    <property type="entry name" value="ATP-BINDING CASSETTE SUB-FAMILY B"/>
    <property type="match status" value="1"/>
</dbReference>
<evidence type="ECO:0000256" key="9">
    <source>
        <dbReference type="SAM" id="Phobius"/>
    </source>
</evidence>
<gene>
    <name evidence="13" type="ORF">C9I94_07495</name>
</gene>
<dbReference type="InterPro" id="IPR017750">
    <property type="entry name" value="ATPase_T1SS"/>
</dbReference>
<evidence type="ECO:0000256" key="6">
    <source>
        <dbReference type="ARBA" id="ARBA00022840"/>
    </source>
</evidence>
<feature type="transmembrane region" description="Helical" evidence="9">
    <location>
        <begin position="293"/>
        <end position="310"/>
    </location>
</feature>
<name>A0A2T3P9H7_9GAMM</name>
<dbReference type="Pfam" id="PF00005">
    <property type="entry name" value="ABC_tran"/>
    <property type="match status" value="1"/>
</dbReference>
<dbReference type="AlphaFoldDB" id="A0A2T3P9H7"/>
<dbReference type="GO" id="GO:0005524">
    <property type="term" value="F:ATP binding"/>
    <property type="evidence" value="ECO:0007669"/>
    <property type="project" value="UniProtKB-KW"/>
</dbReference>
<dbReference type="InterPro" id="IPR039421">
    <property type="entry name" value="Type_1_exporter"/>
</dbReference>
<dbReference type="SMART" id="SM00382">
    <property type="entry name" value="AAA"/>
    <property type="match status" value="1"/>
</dbReference>
<dbReference type="GO" id="GO:0005886">
    <property type="term" value="C:plasma membrane"/>
    <property type="evidence" value="ECO:0007669"/>
    <property type="project" value="UniProtKB-SubCell"/>
</dbReference>
<evidence type="ECO:0000259" key="10">
    <source>
        <dbReference type="PROSITE" id="PS50893"/>
    </source>
</evidence>
<evidence type="ECO:0000313" key="14">
    <source>
        <dbReference type="Proteomes" id="UP000240481"/>
    </source>
</evidence>
<keyword evidence="6" id="KW-0067">ATP-binding</keyword>
<dbReference type="InterPro" id="IPR011527">
    <property type="entry name" value="ABC1_TM_dom"/>
</dbReference>
<dbReference type="GO" id="GO:0016887">
    <property type="term" value="F:ATP hydrolysis activity"/>
    <property type="evidence" value="ECO:0007669"/>
    <property type="project" value="InterPro"/>
</dbReference>
<feature type="domain" description="Peptidase C39" evidence="12">
    <location>
        <begin position="2"/>
        <end position="121"/>
    </location>
</feature>
<keyword evidence="5" id="KW-0547">Nucleotide-binding</keyword>
<dbReference type="GO" id="GO:0140359">
    <property type="term" value="F:ABC-type transporter activity"/>
    <property type="evidence" value="ECO:0007669"/>
    <property type="project" value="InterPro"/>
</dbReference>
<dbReference type="Gene3D" id="3.40.50.300">
    <property type="entry name" value="P-loop containing nucleotide triphosphate hydrolases"/>
    <property type="match status" value="1"/>
</dbReference>
<proteinExistence type="predicted"/>
<dbReference type="GO" id="GO:0008233">
    <property type="term" value="F:peptidase activity"/>
    <property type="evidence" value="ECO:0007669"/>
    <property type="project" value="InterPro"/>
</dbReference>
<dbReference type="PANTHER" id="PTHR24221:SF248">
    <property type="entry name" value="ABC TRANSPORTER TRANSMEMBRANE REGION"/>
    <property type="match status" value="1"/>
</dbReference>
<dbReference type="InterPro" id="IPR005074">
    <property type="entry name" value="Peptidase_C39"/>
</dbReference>
<dbReference type="PROSITE" id="PS50893">
    <property type="entry name" value="ABC_TRANSPORTER_2"/>
    <property type="match status" value="1"/>
</dbReference>
<keyword evidence="8 9" id="KW-0472">Membrane</keyword>
<sequence length="720" mass="79442">MKDPLLHSLTYLCRYYGQANSPDALIAGLPLNDGWLSPHLLPRAAEQGGLHAKLNQVSLNALSPLLLPVILVLNHNDACVLLSINPDTQEADIVHPHLQLEPQTISLDSLNTNYSGQLFLIKKQFRYDERSPELLKTRKGHWFWSTLWESRSIYRDVLIASILINVFAIATPLFTRLVYDKIVPNLAFDSLWVLASGMAIIFIFDLILKLMRSFFIDIAGKKSDLLLSAKIFSKVLGIKMEAKPPSVGAFARHLQEFESIREFFTSATVSTLIDLPFAILFLVVIALVAGPLAYVPLVAVILLALYSWFIQKPLKESIEEGSRLASQKHANLIESLHGLETVKLFGAQHQFQYRWEEAVAHLANWGIKSRRLTDSVQNSAGFLQQFVSVAMIVFGVYLIAAGQLTMGGLIAATMLSGRAVGPLVQLSLLSTRYNQAKSAMTILEQLMAMPSEQDNDKRYIHRPVLQGKITFDNVSFAYPNNSTTDDTKTAQPALRNVSFTINPGEKVAIIGRIGSGKTTIERLIMGLYQAQEGSVLIDDTDINQLHHIDVRKNIGCVPQENLLFFGSIRDNITLGRPLASDSDILRAAQRAGVTQFSQSDSAGLEKQVGEGGNALSGGQRQAITIARALLGEPPVLLMDEPTSSMDNRSESGIKAQLANLQDHETLILITHKTSMLDVVDRIIILEQGRVITDGPKDNVLQQLRDGQPTQSFKTARKASG</sequence>
<evidence type="ECO:0000256" key="1">
    <source>
        <dbReference type="ARBA" id="ARBA00004651"/>
    </source>
</evidence>
<keyword evidence="14" id="KW-1185">Reference proteome</keyword>
<dbReference type="FunFam" id="3.40.50.300:FF:000299">
    <property type="entry name" value="ABC transporter ATP-binding protein/permease"/>
    <property type="match status" value="1"/>
</dbReference>
<dbReference type="RefSeq" id="WP_107302591.1">
    <property type="nucleotide sequence ID" value="NZ_AP024853.1"/>
</dbReference>
<keyword evidence="7 9" id="KW-1133">Transmembrane helix</keyword>
<evidence type="ECO:0000256" key="4">
    <source>
        <dbReference type="ARBA" id="ARBA00022692"/>
    </source>
</evidence>
<keyword evidence="2" id="KW-0813">Transport</keyword>
<evidence type="ECO:0000256" key="2">
    <source>
        <dbReference type="ARBA" id="ARBA00022448"/>
    </source>
</evidence>
<dbReference type="SUPFAM" id="SSF52540">
    <property type="entry name" value="P-loop containing nucleoside triphosphate hydrolases"/>
    <property type="match status" value="1"/>
</dbReference>
<evidence type="ECO:0000259" key="12">
    <source>
        <dbReference type="PROSITE" id="PS50990"/>
    </source>
</evidence>
<dbReference type="EMBL" id="PYLZ01000003">
    <property type="protein sequence ID" value="PSW25478.1"/>
    <property type="molecule type" value="Genomic_DNA"/>
</dbReference>
<dbReference type="PROSITE" id="PS00211">
    <property type="entry name" value="ABC_TRANSPORTER_1"/>
    <property type="match status" value="1"/>
</dbReference>
<dbReference type="CDD" id="cd03245">
    <property type="entry name" value="ABCC_bacteriocin_exporters"/>
    <property type="match status" value="1"/>
</dbReference>
<dbReference type="Pfam" id="PF00664">
    <property type="entry name" value="ABC_membrane"/>
    <property type="match status" value="1"/>
</dbReference>
<evidence type="ECO:0000259" key="11">
    <source>
        <dbReference type="PROSITE" id="PS50929"/>
    </source>
</evidence>
<feature type="transmembrane region" description="Helical" evidence="9">
    <location>
        <begin position="191"/>
        <end position="208"/>
    </location>
</feature>
<dbReference type="InterPro" id="IPR003593">
    <property type="entry name" value="AAA+_ATPase"/>
</dbReference>
<evidence type="ECO:0000313" key="13">
    <source>
        <dbReference type="EMBL" id="PSW25478.1"/>
    </source>
</evidence>
<comment type="subcellular location">
    <subcellularLocation>
        <location evidence="1">Cell membrane</location>
        <topology evidence="1">Multi-pass membrane protein</topology>
    </subcellularLocation>
</comment>
<evidence type="ECO:0000256" key="5">
    <source>
        <dbReference type="ARBA" id="ARBA00022741"/>
    </source>
</evidence>
<dbReference type="OrthoDB" id="9782586at2"/>
<evidence type="ECO:0000256" key="8">
    <source>
        <dbReference type="ARBA" id="ARBA00023136"/>
    </source>
</evidence>
<reference evidence="13 14" key="1">
    <citation type="submission" date="2018-01" db="EMBL/GenBank/DDBJ databases">
        <title>Whole genome sequencing of Histamine producing bacteria.</title>
        <authorList>
            <person name="Butler K."/>
        </authorList>
    </citation>
    <scope>NUCLEOTIDE SEQUENCE [LARGE SCALE GENOMIC DNA]</scope>
    <source>
        <strain evidence="13 14">DSM 24669</strain>
    </source>
</reference>